<keyword evidence="8 14" id="KW-0812">Transmembrane</keyword>
<dbReference type="InterPro" id="IPR020959">
    <property type="entry name" value="ArabinofuranosylTrfase_AftA_C"/>
</dbReference>
<name>A0ABU2K4K8_9ACTN</name>
<dbReference type="EC" id="2.4.2.46" evidence="4"/>
<keyword evidence="9 14" id="KW-1133">Transmembrane helix</keyword>
<evidence type="ECO:0000256" key="10">
    <source>
        <dbReference type="ARBA" id="ARBA00023136"/>
    </source>
</evidence>
<feature type="transmembrane region" description="Helical" evidence="14">
    <location>
        <begin position="194"/>
        <end position="216"/>
    </location>
</feature>
<evidence type="ECO:0000256" key="2">
    <source>
        <dbReference type="ARBA" id="ARBA00004776"/>
    </source>
</evidence>
<dbReference type="EMBL" id="JAVREI010000001">
    <property type="protein sequence ID" value="MDT0275130.1"/>
    <property type="molecule type" value="Genomic_DNA"/>
</dbReference>
<feature type="transmembrane region" description="Helical" evidence="14">
    <location>
        <begin position="228"/>
        <end position="244"/>
    </location>
</feature>
<feature type="transmembrane region" description="Helical" evidence="14">
    <location>
        <begin position="82"/>
        <end position="102"/>
    </location>
</feature>
<dbReference type="RefSeq" id="WP_311343941.1">
    <property type="nucleotide sequence ID" value="NZ_JAVREI010000001.1"/>
</dbReference>
<accession>A0ABU2K4K8</accession>
<dbReference type="Pfam" id="PF12250">
    <property type="entry name" value="AftA_N"/>
    <property type="match status" value="1"/>
</dbReference>
<dbReference type="Pfam" id="PF12249">
    <property type="entry name" value="AftA_C"/>
    <property type="match status" value="1"/>
</dbReference>
<evidence type="ECO:0000256" key="11">
    <source>
        <dbReference type="ARBA" id="ARBA00033184"/>
    </source>
</evidence>
<feature type="transmembrane region" description="Helical" evidence="14">
    <location>
        <begin position="403"/>
        <end position="422"/>
    </location>
</feature>
<keyword evidence="18" id="KW-1185">Reference proteome</keyword>
<evidence type="ECO:0000313" key="18">
    <source>
        <dbReference type="Proteomes" id="UP001183222"/>
    </source>
</evidence>
<sequence>MNTQVSPRTTPTAPAASPSRPAGRAGRLQVLLPWVLVPLAVLVGYLVLPPAAELRSQYQASALVLVAAPLLAWLLTRRMPVAHHWAGAVVAALLPALSLVALNGTDWFFSGPRGDQSFRMEYVTRFADSLALQDYTYRDVPAFYSPGWFWVQGLVAQLADVEAWRLYKWASIGTLYVAVVVAFALWRLTCGTRLAALLVAVTVVGLPAAGSGWLGAQTLMFSGAYEPYAWLVALPLPALLAWFASARGPFSWRRGLALGVALAAAAWLYLLYALVAVVGVLVLAAWRRRDSARLPEVAVAGLASIVLVSPWLGRFLVEYVAAGLPPAAATTWVEDDSYVNLVTISASPWMWAALLGAVGLLVLDGERHPRVRGLQALGVAVLLLGVVQLVAGQASGGVLFHRVLLVLGLCLLAAATLTLAAVGPDLRTRAVGAWPRVPLRRLAFAALTVLLFLNLSAHAREWMNREVDLSRLAHNHPYPDGSLPALASTEGREVADDEEGDEVPVARLADAIRDSARAAGQEETGVVLTDRISLLATQPFDAYQQWWGLYANPLGEYAERRSFLESLEGLPADDVVERLRADEQAPSVFALEVEDGEVTFDSTDRDAGGDRGSAWSVSFPVELFQGPEFETTRVGDWLVAALRKG</sequence>
<evidence type="ECO:0000256" key="3">
    <source>
        <dbReference type="ARBA" id="ARBA00009655"/>
    </source>
</evidence>
<organism evidence="17 18">
    <name type="scientific">Blastococcus goldschmidtiae</name>
    <dbReference type="NCBI Taxonomy" id="3075546"/>
    <lineage>
        <taxon>Bacteria</taxon>
        <taxon>Bacillati</taxon>
        <taxon>Actinomycetota</taxon>
        <taxon>Actinomycetes</taxon>
        <taxon>Geodermatophilales</taxon>
        <taxon>Geodermatophilaceae</taxon>
        <taxon>Blastococcus</taxon>
    </lineage>
</organism>
<feature type="transmembrane region" description="Helical" evidence="14">
    <location>
        <begin position="374"/>
        <end position="391"/>
    </location>
</feature>
<gene>
    <name evidence="17" type="ORF">RM425_04385</name>
</gene>
<feature type="transmembrane region" description="Helical" evidence="14">
    <location>
        <begin position="256"/>
        <end position="285"/>
    </location>
</feature>
<feature type="domain" description="Arabinofuranosyltransferase AftA N-terminal" evidence="16">
    <location>
        <begin position="60"/>
        <end position="422"/>
    </location>
</feature>
<comment type="similarity">
    <text evidence="3">Belongs to the glycosyltransferase 85 family.</text>
</comment>
<comment type="catalytic activity">
    <reaction evidence="12">
        <text>Adds an alpha-D-arabinofuranosyl group from trans,octacis-decaprenylphospho-beta-D-arabinofuranose at the 5-O-position of the eighth, tenth and twelfth galactofuranose unit of the galactofuranan chain of [beta-D-galactofuranosyl-(1-&gt;5)-beta-D-galactofuranosyl-(1-&gt;6)]14-beta-D-galactofuranosyl-(1-&gt;5)-beta-D-galactofuranosyl-(1-&gt;4)-alpha-L-rhamnopyranosyl-(1-&gt;3)-N-acetyl-alpha-D-glucosaminyl-diphospho-trans,octacis-decaprenol.</text>
        <dbReference type="EC" id="2.4.2.46"/>
    </reaction>
</comment>
<evidence type="ECO:0000256" key="8">
    <source>
        <dbReference type="ARBA" id="ARBA00022692"/>
    </source>
</evidence>
<protein>
    <recommendedName>
        <fullName evidence="5">Galactan 5-O-arabinofuranosyltransferase</fullName>
        <ecNumber evidence="4">2.4.2.46</ecNumber>
    </recommendedName>
    <alternativeName>
        <fullName evidence="11">Arabinofuranosyltransferase AftA</fullName>
    </alternativeName>
</protein>
<feature type="transmembrane region" description="Helical" evidence="14">
    <location>
        <begin position="442"/>
        <end position="459"/>
    </location>
</feature>
<comment type="caution">
    <text evidence="17">The sequence shown here is derived from an EMBL/GenBank/DDBJ whole genome shotgun (WGS) entry which is preliminary data.</text>
</comment>
<keyword evidence="6" id="KW-1003">Cell membrane</keyword>
<feature type="region of interest" description="Disordered" evidence="13">
    <location>
        <begin position="480"/>
        <end position="500"/>
    </location>
</feature>
<feature type="transmembrane region" description="Helical" evidence="14">
    <location>
        <begin position="337"/>
        <end position="362"/>
    </location>
</feature>
<comment type="pathway">
    <text evidence="2">Cell wall biogenesis; cell wall polysaccharide biosynthesis.</text>
</comment>
<evidence type="ECO:0000256" key="14">
    <source>
        <dbReference type="SAM" id="Phobius"/>
    </source>
</evidence>
<feature type="transmembrane region" description="Helical" evidence="14">
    <location>
        <begin position="58"/>
        <end position="75"/>
    </location>
</feature>
<evidence type="ECO:0000313" key="17">
    <source>
        <dbReference type="EMBL" id="MDT0275130.1"/>
    </source>
</evidence>
<feature type="region of interest" description="Disordered" evidence="13">
    <location>
        <begin position="1"/>
        <end position="23"/>
    </location>
</feature>
<evidence type="ECO:0000256" key="12">
    <source>
        <dbReference type="ARBA" id="ARBA00034030"/>
    </source>
</evidence>
<keyword evidence="10 14" id="KW-0472">Membrane</keyword>
<feature type="domain" description="Arabinofuranosyltransferase AftA C-terminal" evidence="15">
    <location>
        <begin position="507"/>
        <end position="640"/>
    </location>
</feature>
<feature type="transmembrane region" description="Helical" evidence="14">
    <location>
        <begin position="142"/>
        <end position="159"/>
    </location>
</feature>
<reference evidence="18" key="1">
    <citation type="submission" date="2023-07" db="EMBL/GenBank/DDBJ databases">
        <title>30 novel species of actinomycetes from the DSMZ collection.</title>
        <authorList>
            <person name="Nouioui I."/>
        </authorList>
    </citation>
    <scope>NUCLEOTIDE SEQUENCE [LARGE SCALE GENOMIC DNA]</scope>
    <source>
        <strain evidence="18">DSM 46792</strain>
    </source>
</reference>
<feature type="transmembrane region" description="Helical" evidence="14">
    <location>
        <begin position="166"/>
        <end position="188"/>
    </location>
</feature>
<evidence type="ECO:0000256" key="13">
    <source>
        <dbReference type="SAM" id="MobiDB-lite"/>
    </source>
</evidence>
<evidence type="ECO:0000259" key="15">
    <source>
        <dbReference type="Pfam" id="PF12249"/>
    </source>
</evidence>
<comment type="subcellular location">
    <subcellularLocation>
        <location evidence="1">Cell membrane</location>
        <topology evidence="1">Multi-pass membrane protein</topology>
    </subcellularLocation>
</comment>
<evidence type="ECO:0000256" key="1">
    <source>
        <dbReference type="ARBA" id="ARBA00004651"/>
    </source>
</evidence>
<evidence type="ECO:0000256" key="9">
    <source>
        <dbReference type="ARBA" id="ARBA00022989"/>
    </source>
</evidence>
<evidence type="ECO:0000256" key="7">
    <source>
        <dbReference type="ARBA" id="ARBA00022679"/>
    </source>
</evidence>
<proteinExistence type="inferred from homology"/>
<dbReference type="Proteomes" id="UP001183222">
    <property type="component" value="Unassembled WGS sequence"/>
</dbReference>
<keyword evidence="7" id="KW-0808">Transferase</keyword>
<evidence type="ECO:0000256" key="5">
    <source>
        <dbReference type="ARBA" id="ARBA00020482"/>
    </source>
</evidence>
<dbReference type="InterPro" id="IPR020963">
    <property type="entry name" value="ArabinofuranosylTrfase_AftA_N"/>
</dbReference>
<feature type="transmembrane region" description="Helical" evidence="14">
    <location>
        <begin position="30"/>
        <end position="52"/>
    </location>
</feature>
<evidence type="ECO:0000256" key="6">
    <source>
        <dbReference type="ARBA" id="ARBA00022475"/>
    </source>
</evidence>
<feature type="transmembrane region" description="Helical" evidence="14">
    <location>
        <begin position="297"/>
        <end position="317"/>
    </location>
</feature>
<evidence type="ECO:0000256" key="4">
    <source>
        <dbReference type="ARBA" id="ARBA00012037"/>
    </source>
</evidence>
<evidence type="ECO:0000259" key="16">
    <source>
        <dbReference type="Pfam" id="PF12250"/>
    </source>
</evidence>